<dbReference type="InterPro" id="IPR001387">
    <property type="entry name" value="Cro/C1-type_HTH"/>
</dbReference>
<accession>A0ABT7GX80</accession>
<protein>
    <submittedName>
        <fullName evidence="2">Helix-turn-helix transcriptional regulator</fullName>
    </submittedName>
</protein>
<dbReference type="InterPro" id="IPR010982">
    <property type="entry name" value="Lambda_DNA-bd_dom_sf"/>
</dbReference>
<dbReference type="Proteomes" id="UP001223390">
    <property type="component" value="Unassembled WGS sequence"/>
</dbReference>
<dbReference type="CDD" id="cd00093">
    <property type="entry name" value="HTH_XRE"/>
    <property type="match status" value="1"/>
</dbReference>
<dbReference type="SUPFAM" id="SSF47413">
    <property type="entry name" value="lambda repressor-like DNA-binding domains"/>
    <property type="match status" value="1"/>
</dbReference>
<feature type="domain" description="HTH cro/C1-type" evidence="1">
    <location>
        <begin position="15"/>
        <end position="83"/>
    </location>
</feature>
<gene>
    <name evidence="2" type="ORF">QEZ40_003187</name>
</gene>
<dbReference type="RefSeq" id="WP_285343943.1">
    <property type="nucleotide sequence ID" value="NZ_JASITI010000027.1"/>
</dbReference>
<proteinExistence type="predicted"/>
<keyword evidence="3" id="KW-1185">Reference proteome</keyword>
<evidence type="ECO:0000313" key="2">
    <source>
        <dbReference type="EMBL" id="MDK9498237.1"/>
    </source>
</evidence>
<evidence type="ECO:0000259" key="1">
    <source>
        <dbReference type="PROSITE" id="PS50943"/>
    </source>
</evidence>
<dbReference type="Gene3D" id="1.10.260.40">
    <property type="entry name" value="lambda repressor-like DNA-binding domains"/>
    <property type="match status" value="1"/>
</dbReference>
<sequence length="250" mass="27930">MHSHENLSDVAADQIRKHRTRLGLNREQLAEECARIGAPELTYAAITNIETGRRDKDGKRRREVTIDELMTFAYALGVPPLLLMVPLGSIDAVPSPARWGGGIHPHYLWRWITGEEPPAAVHSDGKIYVDGSKIGGEDGPGRLEVWHKVSVPADVYRSLQAAQAALTKASGNHHFAQVRHGDDAEATNTAYREYLDRLQELARVLNEMVSLGLSVPSYSTKWVEDMRKFSMLERPEAVQIFDPENEEDKA</sequence>
<comment type="caution">
    <text evidence="2">The sequence shown here is derived from an EMBL/GenBank/DDBJ whole genome shotgun (WGS) entry which is preliminary data.</text>
</comment>
<dbReference type="EMBL" id="JASITI010000027">
    <property type="protein sequence ID" value="MDK9498237.1"/>
    <property type="molecule type" value="Genomic_DNA"/>
</dbReference>
<organism evidence="2 3">
    <name type="scientific">Streptomyces katrae</name>
    <dbReference type="NCBI Taxonomy" id="68223"/>
    <lineage>
        <taxon>Bacteria</taxon>
        <taxon>Bacillati</taxon>
        <taxon>Actinomycetota</taxon>
        <taxon>Actinomycetes</taxon>
        <taxon>Kitasatosporales</taxon>
        <taxon>Streptomycetaceae</taxon>
        <taxon>Streptomyces</taxon>
    </lineage>
</organism>
<evidence type="ECO:0000313" key="3">
    <source>
        <dbReference type="Proteomes" id="UP001223390"/>
    </source>
</evidence>
<dbReference type="SMART" id="SM00530">
    <property type="entry name" value="HTH_XRE"/>
    <property type="match status" value="1"/>
</dbReference>
<reference evidence="2 3" key="1">
    <citation type="submission" date="2023-05" db="EMBL/GenBank/DDBJ databases">
        <title>Sequencing and Assembly of Streptomyces sp. NP73.</title>
        <authorList>
            <person name="Konwar A.N."/>
            <person name="Saikia K."/>
            <person name="Thakur D."/>
        </authorList>
    </citation>
    <scope>NUCLEOTIDE SEQUENCE [LARGE SCALE GENOMIC DNA]</scope>
    <source>
        <strain evidence="2 3">NP73</strain>
    </source>
</reference>
<name>A0ABT7GX80_9ACTN</name>
<dbReference type="PROSITE" id="PS50943">
    <property type="entry name" value="HTH_CROC1"/>
    <property type="match status" value="1"/>
</dbReference>